<evidence type="ECO:0000313" key="3">
    <source>
        <dbReference type="EMBL" id="OAT21336.1"/>
    </source>
</evidence>
<dbReference type="AlphaFoldDB" id="A0A1B7I045"/>
<evidence type="ECO:0000313" key="4">
    <source>
        <dbReference type="Proteomes" id="UP000078504"/>
    </source>
</evidence>
<dbReference type="GO" id="GO:0005886">
    <property type="term" value="C:plasma membrane"/>
    <property type="evidence" value="ECO:0007669"/>
    <property type="project" value="TreeGrafter"/>
</dbReference>
<evidence type="ECO:0000259" key="2">
    <source>
        <dbReference type="Pfam" id="PF05170"/>
    </source>
</evidence>
<accession>A0A1B7I045</accession>
<dbReference type="PANTHER" id="PTHR30441:SF9">
    <property type="entry name" value="ASMA FAMILY PROTEIN YHJG"/>
    <property type="match status" value="1"/>
</dbReference>
<dbReference type="EMBL" id="LXEP01000020">
    <property type="protein sequence ID" value="OAT21336.1"/>
    <property type="molecule type" value="Genomic_DNA"/>
</dbReference>
<dbReference type="InterPro" id="IPR007844">
    <property type="entry name" value="AsmA"/>
</dbReference>
<dbReference type="InterPro" id="IPR052894">
    <property type="entry name" value="AsmA-related"/>
</dbReference>
<evidence type="ECO:0000256" key="1">
    <source>
        <dbReference type="SAM" id="MobiDB-lite"/>
    </source>
</evidence>
<dbReference type="Pfam" id="PF05170">
    <property type="entry name" value="AsmA"/>
    <property type="match status" value="1"/>
</dbReference>
<dbReference type="PATRIC" id="fig|1354253.4.peg.2163"/>
<reference evidence="3 4" key="1">
    <citation type="submission" date="2016-04" db="EMBL/GenBank/DDBJ databases">
        <title>ATOL: Assembling a taxonomically balanced genome-scale reconstruction of the evolutionary history of the Enterobacteriaceae.</title>
        <authorList>
            <person name="Plunkett G.III."/>
            <person name="Neeno-Eckwall E.C."/>
            <person name="Glasner J.D."/>
            <person name="Perna N.T."/>
        </authorList>
    </citation>
    <scope>NUCLEOTIDE SEQUENCE [LARGE SCALE GENOMIC DNA]</scope>
    <source>
        <strain evidence="3 4">ATCC 51604</strain>
    </source>
</reference>
<dbReference type="PANTHER" id="PTHR30441">
    <property type="entry name" value="DUF748 DOMAIN-CONTAINING PROTEIN"/>
    <property type="match status" value="1"/>
</dbReference>
<name>A0A1B7I045_9ENTR</name>
<gene>
    <name evidence="3" type="ORF">M977_02117</name>
</gene>
<proteinExistence type="predicted"/>
<organism evidence="3 4">
    <name type="scientific">Buttiauxella gaviniae ATCC 51604</name>
    <dbReference type="NCBI Taxonomy" id="1354253"/>
    <lineage>
        <taxon>Bacteria</taxon>
        <taxon>Pseudomonadati</taxon>
        <taxon>Pseudomonadota</taxon>
        <taxon>Gammaproteobacteria</taxon>
        <taxon>Enterobacterales</taxon>
        <taxon>Enterobacteriaceae</taxon>
        <taxon>Buttiauxella</taxon>
    </lineage>
</organism>
<protein>
    <submittedName>
        <fullName evidence="3">YhjG family protein</fullName>
    </submittedName>
</protein>
<dbReference type="GO" id="GO:0090313">
    <property type="term" value="P:regulation of protein targeting to membrane"/>
    <property type="evidence" value="ECO:0007669"/>
    <property type="project" value="TreeGrafter"/>
</dbReference>
<feature type="domain" description="AsmA" evidence="2">
    <location>
        <begin position="4"/>
        <end position="587"/>
    </location>
</feature>
<feature type="region of interest" description="Disordered" evidence="1">
    <location>
        <begin position="377"/>
        <end position="400"/>
    </location>
</feature>
<sequence>MKGMTKTGKVVSGVVGVLLLLVVVAIIVIATFDWNRLKPTINQKVSTELNRPFAIRGDLGVVWERNKEETGWRSWVPWPHVHAEDIILGNPPDIPEITMVHLPRVDATLAPLALLTKTVYIPWIKLGQPDARLIRLSEKNNNWTFKLASDGTKDPNQPPSAWSFRMDNILFDKGRIAINDKLTKAEIEILVDPLGKPLPFSEVEGKKPTGKDAAKAGDYVFGLKVKGRYNGAPLEGNGKIGGMLALRSEGETAFPVQADVHSGNSRVAFIGTINDPMKMGGVDLQLKFSGDSLGNLYDLTGVLLPDTPPFETDGHLLAKIDTEKGSVFRYQNFNGRIGDSDIHGSLTYSQGKPRPKLEGDLESKQLRLADLGPLIGVDSGKGAQQSKQSEQAKGEKTVQPSDKVLPYDRFETDKWDVMDADVRFKGGRIEHSGTLPLSNLSTHVILKNADLRLAPLKFGMANGTISANIHLEGDKKPMRGTADIQARRLQLKQLMPKVESMQKTLGELNGDAELRGRGNSIAELLGSSDGNLKLLMNDGLISRNLMEIVGLNVGNYIVGQIFGDDEVRINCAAANLDLRGGVATPRIFAFDTENALINVTGTTNFASERLDLTIDPESKGIRIITLRSPLYVRGTFKNPDAGVKAGPLIARGAVAAALATLVTPAAALLALISPSEGGDNQCSRILGQMKK</sequence>
<comment type="caution">
    <text evidence="3">The sequence shown here is derived from an EMBL/GenBank/DDBJ whole genome shotgun (WGS) entry which is preliminary data.</text>
</comment>
<dbReference type="Proteomes" id="UP000078504">
    <property type="component" value="Unassembled WGS sequence"/>
</dbReference>